<dbReference type="PROSITE" id="PS51318">
    <property type="entry name" value="TAT"/>
    <property type="match status" value="1"/>
</dbReference>
<evidence type="ECO:0000259" key="5">
    <source>
        <dbReference type="Pfam" id="PF05506"/>
    </source>
</evidence>
<feature type="region of interest" description="Disordered" evidence="4">
    <location>
        <begin position="507"/>
        <end position="545"/>
    </location>
</feature>
<dbReference type="InterPro" id="IPR019546">
    <property type="entry name" value="TAT_signal_bac_arc"/>
</dbReference>
<dbReference type="InterPro" id="IPR008475">
    <property type="entry name" value="PLipase_C_C"/>
</dbReference>
<dbReference type="EC" id="3.1.4.3" evidence="2"/>
<dbReference type="Gene3D" id="3.40.720.10">
    <property type="entry name" value="Alkaline Phosphatase, subunit A"/>
    <property type="match status" value="2"/>
</dbReference>
<evidence type="ECO:0000313" key="7">
    <source>
        <dbReference type="Proteomes" id="UP000700706"/>
    </source>
</evidence>
<dbReference type="PANTHER" id="PTHR31956:SF1">
    <property type="entry name" value="NON-SPECIFIC PHOSPHOLIPASE C1"/>
    <property type="match status" value="1"/>
</dbReference>
<evidence type="ECO:0000256" key="1">
    <source>
        <dbReference type="ARBA" id="ARBA00009717"/>
    </source>
</evidence>
<proteinExistence type="inferred from homology"/>
<sequence length="761" mass="84345">MSSDSRRQFLKTGLATAAAMAMPASIRQAMAIPAHNVTGTLRDVEHIVVLMQENRSFDHYFGTLNGVRGFGDPRPVPLPSGRPVWYQSVGRNGASRIGYQNVGWDHWHERARWYEADPAAQAKLDYVLPFRLDTGSTSAQHMDGTDHSWKLDQSLWKTWDTWVPLKSRMSMGYYDTASDLPFYRQLADAFTVCDANHCSIFANTEPNRQYFTGGASVYTLTGRDPQNPKRRLHGQELDNNWTGDMDLDEPWEGLAWEAYAETLEKHGIDWRVYQAYSNYGCNSLAYHRDFRKISKTSDLYKRGRAYVGPKLASNEDPYDAVLARAIAEDVKADRLPQVSWVICPDAFCEHPNASPAAGQAFVDKILEALTSNPKVWAKTALIVNYDENDGFFDHVPAPVPPVNTRFYGYQGRSTVPVADENFNGVPIGLGPRVPMLVVSPWSKGGWVCSELFDHTSVLQFIERRFGVPCRFISPWRRSVCGDLTTAFDFRTPDAALPPLPDTSRYKAQADAAAGRPGPVPPARPSRPVQQRGQRRARPLPYRLSAQGRVDPGGQRFWIDFANAGSAGACFIVYGSGGATFNESGKPYEPDDTVFPDRPMTTTADRRGPWQYTVGAGDALSDSWTPDRAGSYDLSVYGPNGMLNQFKGRLTPILSGLARPEVRLIQEGLSGDVTLLLSNLGFRPCTLTVGNGYSAEPPRQHTLWPGALVRDRWSLRSSSGWFDLSVTAGTGDGFLRRFAGHVETGRPSLTDPKIGGPSVETI</sequence>
<dbReference type="Pfam" id="PF04185">
    <property type="entry name" value="Phosphoesterase"/>
    <property type="match status" value="1"/>
</dbReference>
<feature type="domain" description="Bacterial phospholipase C C-terminal" evidence="5">
    <location>
        <begin position="659"/>
        <end position="740"/>
    </location>
</feature>
<dbReference type="InterPro" id="IPR017767">
    <property type="entry name" value="PC-PLC"/>
</dbReference>
<feature type="domain" description="Bacterial phospholipase C C-terminal" evidence="5">
    <location>
        <begin position="536"/>
        <end position="648"/>
    </location>
</feature>
<reference evidence="6" key="1">
    <citation type="submission" date="2020-06" db="EMBL/GenBank/DDBJ databases">
        <title>Stable isotope informed genome-resolved metagenomics uncovers potential trophic interactions in rhizosphere soil.</title>
        <authorList>
            <person name="Starr E.P."/>
            <person name="Shi S."/>
            <person name="Blazewicz S.J."/>
            <person name="Koch B.J."/>
            <person name="Probst A.J."/>
            <person name="Hungate B.A."/>
            <person name="Pett-Ridge J."/>
            <person name="Firestone M.K."/>
            <person name="Banfield J.F."/>
        </authorList>
    </citation>
    <scope>NUCLEOTIDE SEQUENCE</scope>
    <source>
        <strain evidence="6">YM_69_17</strain>
    </source>
</reference>
<dbReference type="GO" id="GO:0034480">
    <property type="term" value="F:phosphatidylcholine phospholipase C activity"/>
    <property type="evidence" value="ECO:0007669"/>
    <property type="project" value="UniProtKB-EC"/>
</dbReference>
<dbReference type="EMBL" id="JAEKLZ010000353">
    <property type="protein sequence ID" value="MBW8728095.1"/>
    <property type="molecule type" value="Genomic_DNA"/>
</dbReference>
<dbReference type="InterPro" id="IPR006311">
    <property type="entry name" value="TAT_signal"/>
</dbReference>
<organism evidence="6 7">
    <name type="scientific">Inquilinus limosus</name>
    <dbReference type="NCBI Taxonomy" id="171674"/>
    <lineage>
        <taxon>Bacteria</taxon>
        <taxon>Pseudomonadati</taxon>
        <taxon>Pseudomonadota</taxon>
        <taxon>Alphaproteobacteria</taxon>
        <taxon>Rhodospirillales</taxon>
        <taxon>Rhodospirillaceae</taxon>
        <taxon>Inquilinus</taxon>
    </lineage>
</organism>
<dbReference type="AlphaFoldDB" id="A0A952FRS3"/>
<dbReference type="Proteomes" id="UP000700706">
    <property type="component" value="Unassembled WGS sequence"/>
</dbReference>
<evidence type="ECO:0000256" key="3">
    <source>
        <dbReference type="ARBA" id="ARBA00022801"/>
    </source>
</evidence>
<evidence type="ECO:0000256" key="2">
    <source>
        <dbReference type="ARBA" id="ARBA00012018"/>
    </source>
</evidence>
<dbReference type="InterPro" id="IPR007312">
    <property type="entry name" value="Phosphoesterase"/>
</dbReference>
<gene>
    <name evidence="6" type="ORF">JF625_23495</name>
</gene>
<dbReference type="NCBIfam" id="TIGR03396">
    <property type="entry name" value="PC_PLC"/>
    <property type="match status" value="1"/>
</dbReference>
<evidence type="ECO:0000313" key="6">
    <source>
        <dbReference type="EMBL" id="MBW8728095.1"/>
    </source>
</evidence>
<evidence type="ECO:0000256" key="4">
    <source>
        <dbReference type="SAM" id="MobiDB-lite"/>
    </source>
</evidence>
<dbReference type="Pfam" id="PF05506">
    <property type="entry name" value="PLipase_C_C"/>
    <property type="match status" value="2"/>
</dbReference>
<protein>
    <recommendedName>
        <fullName evidence="2">phospholipase C</fullName>
        <ecNumber evidence="2">3.1.4.3</ecNumber>
    </recommendedName>
</protein>
<dbReference type="GO" id="GO:0016042">
    <property type="term" value="P:lipid catabolic process"/>
    <property type="evidence" value="ECO:0007669"/>
    <property type="project" value="InterPro"/>
</dbReference>
<comment type="caution">
    <text evidence="6">The sequence shown here is derived from an EMBL/GenBank/DDBJ whole genome shotgun (WGS) entry which is preliminary data.</text>
</comment>
<dbReference type="InterPro" id="IPR017850">
    <property type="entry name" value="Alkaline_phosphatase_core_sf"/>
</dbReference>
<keyword evidence="3" id="KW-0378">Hydrolase</keyword>
<dbReference type="PANTHER" id="PTHR31956">
    <property type="entry name" value="NON-SPECIFIC PHOSPHOLIPASE C4-RELATED"/>
    <property type="match status" value="1"/>
</dbReference>
<dbReference type="Pfam" id="PF10518">
    <property type="entry name" value="TAT_signal"/>
    <property type="match status" value="1"/>
</dbReference>
<accession>A0A952FRS3</accession>
<comment type="similarity">
    <text evidence="1">Belongs to the bacterial phospholipase C family.</text>
</comment>
<name>A0A952FRS3_9PROT</name>